<dbReference type="PANTHER" id="PTHR45801:SF117">
    <property type="entry name" value="OS07G0417400 PROTEIN"/>
    <property type="match status" value="1"/>
</dbReference>
<dbReference type="AlphaFoldDB" id="A0A5N6PD40"/>
<dbReference type="InterPro" id="IPR013087">
    <property type="entry name" value="Znf_C2H2_type"/>
</dbReference>
<dbReference type="Proteomes" id="UP000326396">
    <property type="component" value="Linkage Group LG13"/>
</dbReference>
<keyword evidence="4" id="KW-0862">Zinc</keyword>
<dbReference type="GO" id="GO:0008270">
    <property type="term" value="F:zinc ion binding"/>
    <property type="evidence" value="ECO:0007669"/>
    <property type="project" value="UniProtKB-KW"/>
</dbReference>
<dbReference type="OrthoDB" id="780709at2759"/>
<evidence type="ECO:0000256" key="5">
    <source>
        <dbReference type="ARBA" id="ARBA00023015"/>
    </source>
</evidence>
<dbReference type="PROSITE" id="PS50157">
    <property type="entry name" value="ZINC_FINGER_C2H2_2"/>
    <property type="match status" value="1"/>
</dbReference>
<evidence type="ECO:0000313" key="11">
    <source>
        <dbReference type="EMBL" id="KAD6120091.1"/>
    </source>
</evidence>
<dbReference type="PANTHER" id="PTHR45801">
    <property type="entry name" value="OS07G0101800 PROTEIN"/>
    <property type="match status" value="1"/>
</dbReference>
<keyword evidence="5" id="KW-0805">Transcription regulation</keyword>
<evidence type="ECO:0000256" key="3">
    <source>
        <dbReference type="ARBA" id="ARBA00022771"/>
    </source>
</evidence>
<reference evidence="11 12" key="1">
    <citation type="submission" date="2019-05" db="EMBL/GenBank/DDBJ databases">
        <title>Mikania micrantha, genome provides insights into the molecular mechanism of rapid growth.</title>
        <authorList>
            <person name="Liu B."/>
        </authorList>
    </citation>
    <scope>NUCLEOTIDE SEQUENCE [LARGE SCALE GENOMIC DNA]</scope>
    <source>
        <strain evidence="11">NLD-2019</strain>
        <tissue evidence="11">Leaf</tissue>
    </source>
</reference>
<name>A0A5N6PD40_9ASTR</name>
<protein>
    <recommendedName>
        <fullName evidence="10">C2H2-type domain-containing protein</fullName>
    </recommendedName>
</protein>
<sequence>MESITMGDHEHQLTNSVEEDDSHDQDLDGPGPVRSYGCIFCRRGFPTAQALGGHMNIHRKDRAKNTSRPTCLINNNSNKQQDQSFFPNPNFHHPVLPGCPQTYVSKTSDCYKLTYLSSTSRTSENCHENSHQEVMIKSQSMEEKRMSLSLDFDRSHGDDDGDHSKRRTRGERNADGLDLELRLGHDP</sequence>
<accession>A0A5N6PD40</accession>
<keyword evidence="7" id="KW-0539">Nucleus</keyword>
<keyword evidence="12" id="KW-1185">Reference proteome</keyword>
<feature type="region of interest" description="Disordered" evidence="9">
    <location>
        <begin position="1"/>
        <end position="29"/>
    </location>
</feature>
<dbReference type="Gene3D" id="3.30.160.60">
    <property type="entry name" value="Classic Zinc Finger"/>
    <property type="match status" value="1"/>
</dbReference>
<evidence type="ECO:0000256" key="1">
    <source>
        <dbReference type="ARBA" id="ARBA00004123"/>
    </source>
</evidence>
<proteinExistence type="predicted"/>
<keyword evidence="3 8" id="KW-0863">Zinc-finger</keyword>
<evidence type="ECO:0000313" key="12">
    <source>
        <dbReference type="Proteomes" id="UP000326396"/>
    </source>
</evidence>
<keyword evidence="6" id="KW-0804">Transcription</keyword>
<dbReference type="GO" id="GO:0005634">
    <property type="term" value="C:nucleus"/>
    <property type="evidence" value="ECO:0007669"/>
    <property type="project" value="UniProtKB-SubCell"/>
</dbReference>
<keyword evidence="2" id="KW-0479">Metal-binding</keyword>
<dbReference type="EMBL" id="SZYD01000005">
    <property type="protein sequence ID" value="KAD6120091.1"/>
    <property type="molecule type" value="Genomic_DNA"/>
</dbReference>
<evidence type="ECO:0000259" key="10">
    <source>
        <dbReference type="PROSITE" id="PS50157"/>
    </source>
</evidence>
<dbReference type="InterPro" id="IPR052426">
    <property type="entry name" value="Plant_dev_regulator"/>
</dbReference>
<gene>
    <name evidence="11" type="ORF">E3N88_11362</name>
</gene>
<evidence type="ECO:0000256" key="9">
    <source>
        <dbReference type="SAM" id="MobiDB-lite"/>
    </source>
</evidence>
<feature type="compositionally biased region" description="Basic and acidic residues" evidence="9">
    <location>
        <begin position="170"/>
        <end position="187"/>
    </location>
</feature>
<dbReference type="SUPFAM" id="SSF57667">
    <property type="entry name" value="beta-beta-alpha zinc fingers"/>
    <property type="match status" value="1"/>
</dbReference>
<feature type="domain" description="C2H2-type" evidence="10">
    <location>
        <begin position="36"/>
        <end position="63"/>
    </location>
</feature>
<feature type="compositionally biased region" description="Basic and acidic residues" evidence="9">
    <location>
        <begin position="140"/>
        <end position="158"/>
    </location>
</feature>
<evidence type="ECO:0000256" key="6">
    <source>
        <dbReference type="ARBA" id="ARBA00023163"/>
    </source>
</evidence>
<comment type="caution">
    <text evidence="11">The sequence shown here is derived from an EMBL/GenBank/DDBJ whole genome shotgun (WGS) entry which is preliminary data.</text>
</comment>
<evidence type="ECO:0000256" key="8">
    <source>
        <dbReference type="PROSITE-ProRule" id="PRU00042"/>
    </source>
</evidence>
<organism evidence="11 12">
    <name type="scientific">Mikania micrantha</name>
    <name type="common">bitter vine</name>
    <dbReference type="NCBI Taxonomy" id="192012"/>
    <lineage>
        <taxon>Eukaryota</taxon>
        <taxon>Viridiplantae</taxon>
        <taxon>Streptophyta</taxon>
        <taxon>Embryophyta</taxon>
        <taxon>Tracheophyta</taxon>
        <taxon>Spermatophyta</taxon>
        <taxon>Magnoliopsida</taxon>
        <taxon>eudicotyledons</taxon>
        <taxon>Gunneridae</taxon>
        <taxon>Pentapetalae</taxon>
        <taxon>asterids</taxon>
        <taxon>campanulids</taxon>
        <taxon>Asterales</taxon>
        <taxon>Asteraceae</taxon>
        <taxon>Asteroideae</taxon>
        <taxon>Heliantheae alliance</taxon>
        <taxon>Eupatorieae</taxon>
        <taxon>Mikania</taxon>
    </lineage>
</organism>
<evidence type="ECO:0000256" key="2">
    <source>
        <dbReference type="ARBA" id="ARBA00022723"/>
    </source>
</evidence>
<feature type="region of interest" description="Disordered" evidence="9">
    <location>
        <begin position="122"/>
        <end position="187"/>
    </location>
</feature>
<dbReference type="InterPro" id="IPR036236">
    <property type="entry name" value="Znf_C2H2_sf"/>
</dbReference>
<evidence type="ECO:0000256" key="7">
    <source>
        <dbReference type="ARBA" id="ARBA00023242"/>
    </source>
</evidence>
<evidence type="ECO:0000256" key="4">
    <source>
        <dbReference type="ARBA" id="ARBA00022833"/>
    </source>
</evidence>
<dbReference type="PROSITE" id="PS00028">
    <property type="entry name" value="ZINC_FINGER_C2H2_1"/>
    <property type="match status" value="1"/>
</dbReference>
<comment type="subcellular location">
    <subcellularLocation>
        <location evidence="1">Nucleus</location>
    </subcellularLocation>
</comment>